<accession>A0ACA9Y079</accession>
<reference evidence="1" key="1">
    <citation type="submission" date="2022-06" db="EMBL/GenBank/DDBJ databases">
        <authorList>
            <person name="Legras J.-L."/>
            <person name="Devillers H."/>
            <person name="Grondin C."/>
        </authorList>
    </citation>
    <scope>NUCLEOTIDE SEQUENCE</scope>
    <source>
        <strain evidence="1">CLIB 1444</strain>
    </source>
</reference>
<organism evidence="1 2">
    <name type="scientific">[Candida] jaroonii</name>
    <dbReference type="NCBI Taxonomy" id="467808"/>
    <lineage>
        <taxon>Eukaryota</taxon>
        <taxon>Fungi</taxon>
        <taxon>Dikarya</taxon>
        <taxon>Ascomycota</taxon>
        <taxon>Saccharomycotina</taxon>
        <taxon>Pichiomycetes</taxon>
        <taxon>Debaryomycetaceae</taxon>
        <taxon>Yamadazyma</taxon>
    </lineage>
</organism>
<dbReference type="Proteomes" id="UP001152531">
    <property type="component" value="Unassembled WGS sequence"/>
</dbReference>
<comment type="caution">
    <text evidence="1">The sequence shown here is derived from an EMBL/GenBank/DDBJ whole genome shotgun (WGS) entry which is preliminary data.</text>
</comment>
<evidence type="ECO:0000313" key="2">
    <source>
        <dbReference type="Proteomes" id="UP001152531"/>
    </source>
</evidence>
<protein>
    <submittedName>
        <fullName evidence="1">Uncharacterized protein</fullName>
    </submittedName>
</protein>
<gene>
    <name evidence="1" type="ORF">CLIB1444_01S03774</name>
</gene>
<keyword evidence="2" id="KW-1185">Reference proteome</keyword>
<evidence type="ECO:0000313" key="1">
    <source>
        <dbReference type="EMBL" id="CAH6718304.1"/>
    </source>
</evidence>
<name>A0ACA9Y079_9ASCO</name>
<sequence length="1590" mass="187187">MLRLASKRYTTRISSEFVKVLGRPSYLKTKSFATTGKELEYDIDIISLTKTPKARISFTKDFKSRLIDFQSNHDLIDRAIIESTIEKVHNNSNKELNMFINDYKNELMVFLRFIKRSYSNKIRSYDELTSVELLNCLYIFRDLYRKNKIADVKVEDQVRFNEMFKRMLEFIEMSPRLPVLLNNKLFIDEHGVELLSNNLGNYIEEIRSLSKEFNFKNLNDMKQISTAIQYIVDDFNKFLINNNNLQYNKEFFKIFIQIQKYKNLESILSKSMYKNLKPIDLKKLIEIEEFRQINRLLQKSKNKDLMKEISSNEILGFLIPEDKAVLSVIEQLHNLKYSQQYSWIEPQLTSIVNHLINNCCNGNLNVYSSIEIPHFTKFIVSTNDIENFEFSMIYKYGIYHYVNELKILKAMKNDLSSKEILNAIKELNFENKVLKENFLQLHEQLGSFFRQVSWSTDGLNNLVTHKNWYDWCEENRESKIFRHMIDYSNLSNYSYSEIEISNKIAPILNDLSELSIKNEYFDLSSTSIDYLISLYKYDEHFDLTVLKQLQLQFGDVYFSNLGMLVNGYNTLFEHLIFYDLSNIKCKEGVSSFNEFSTQSLEKYFGYYSNLIENPGLLDIMEPLVLEARFKHFEDAVSHYCEELGVLIRDEGLDFDHITKPQLLSFLRRRINEISAVDRNGNSNPHSRMADHLEEFCELTDIIDKFATNDLNSCDMKYLKTIAWLSPTDDIPGEYKQVPEYFKLHEYVNEIKVLKDYIGCEFKDLTSSELMDEIEFLQSFVHNEAEDGEFPDNFNTNLQKLARNVEKLLSYNGNHTEVLDLIVKNDSEFEKFEQSKVRNVEALPDEVSGPENLINSLPKSINKIDFLDKLSLFESFYAEKYPEDPHPYEPEFYVPNLIGMVLNETDYSFEERRNFRDLMNSFIVTFETNGSFNNVSEIMTQIEDIRKFAYSKTEYIQIPDNIPIHKFSAQLSDIKSQLKRNDFESSSSYEILSTLLRYRDSQSNEESVSKLNTLYSLLNDLFRVNGNQTSVLDRINHSESHFKEFETKLNSKTDKDVVYKQVPDSFNLEEYHAELNQLRNIIGRNFKDEQAGVILEVLLTLSSDERRFNLTKRINFSKLYSNLVRLFQHNGNQTFILDNVLLSNEVFEQFESNKSLKIIKESDKYRELFKEHGENLEYLFNKTKLINYDLIDFYDLRKDEFDDKCDNLLAKVKIENNYQYVNFYYLVKKLESMVEDDQLTLPIIARLLELNRKGVEWNGQSIEDIKTEIHGFIDTITKNRDLFSPVEDVRESIEVPVEKFDINDFKDSESTFESPAEIKGKYNDPKAFKVTESSVSDEENELFERNEIFHGKEPDSEVKKLRSTYETKPFNELTIQDYLENVNEQKKLKQEELFRQKNAFEWSKNNGRLEEKDFFNPLQVEKFSNLPKKNVNYLLLTIDGKKIISNENPLENREFDDVITIFNKFPKSEMNHFIKNINKLNRNDWKLIGGINESEKYLVFIKTKSKGFLSKLITKLKSLFAIAGATFTSLILINWWLDDVDQRTVVLPSNDISPYPDANANNTMKVDETVPMVEPTEVSQPTVEKTGWFWK</sequence>
<dbReference type="EMBL" id="CALSDN010000001">
    <property type="protein sequence ID" value="CAH6718304.1"/>
    <property type="molecule type" value="Genomic_DNA"/>
</dbReference>
<proteinExistence type="predicted"/>